<dbReference type="PATRIC" id="fig|1359196.3.peg.732"/>
<reference evidence="1 2" key="1">
    <citation type="submission" date="2015-01" db="EMBL/GenBank/DDBJ databases">
        <title>Genome Sequencing of Rickettsiales.</title>
        <authorList>
            <person name="Daugherty S.C."/>
            <person name="Su Q."/>
            <person name="Abolude K."/>
            <person name="Beier-Sexton M."/>
            <person name="Carlyon J.A."/>
            <person name="Carter R."/>
            <person name="Day N.P."/>
            <person name="Dumler S.J."/>
            <person name="Dyachenko V."/>
            <person name="Godinez A."/>
            <person name="Kurtti T.J."/>
            <person name="Lichay M."/>
            <person name="Mullins K.E."/>
            <person name="Ott S."/>
            <person name="Pappas-Brown V."/>
            <person name="Paris D.H."/>
            <person name="Patel P."/>
            <person name="Richards A.L."/>
            <person name="Sadzewicz L."/>
            <person name="Sears K."/>
            <person name="Seidman D."/>
            <person name="Sengamalay N."/>
            <person name="Stenos J."/>
            <person name="Tallon L.J."/>
            <person name="Vincent G."/>
            <person name="Fraser C.M."/>
            <person name="Munderloh U."/>
            <person name="Dunning-Hotopp J.C."/>
        </authorList>
    </citation>
    <scope>NUCLEOTIDE SEQUENCE [LARGE SCALE GENOMIC DNA]</scope>
    <source>
        <strain evidence="1 2">Pedreira</strain>
    </source>
</reference>
<evidence type="ECO:0000313" key="1">
    <source>
        <dbReference type="EMBL" id="KJV58371.1"/>
    </source>
</evidence>
<proteinExistence type="predicted"/>
<sequence>MKLSIRIKRDTDLGRENEQKIILKPGCKFTLEEGSFIDIENDTLCNSYVLLGMVDLRTITLAPHSKLSIESSSIGFKNDDLVNYVLTPDDNGSYVLTPNMTILNLSGLRLDSDILIGNTVHTPWEV</sequence>
<accession>A0A0F3MRU2</accession>
<organism evidence="1 2">
    <name type="scientific">Rickettsia felis str. Pedreira</name>
    <dbReference type="NCBI Taxonomy" id="1359196"/>
    <lineage>
        <taxon>Bacteria</taxon>
        <taxon>Pseudomonadati</taxon>
        <taxon>Pseudomonadota</taxon>
        <taxon>Alphaproteobacteria</taxon>
        <taxon>Rickettsiales</taxon>
        <taxon>Rickettsiaceae</taxon>
        <taxon>Rickettsieae</taxon>
        <taxon>Rickettsia</taxon>
        <taxon>spotted fever group</taxon>
    </lineage>
</organism>
<name>A0A0F3MRU2_RICFI</name>
<comment type="caution">
    <text evidence="1">The sequence shown here is derived from an EMBL/GenBank/DDBJ whole genome shotgun (WGS) entry which is preliminary data.</text>
</comment>
<dbReference type="Proteomes" id="UP000033475">
    <property type="component" value="Unassembled WGS sequence"/>
</dbReference>
<protein>
    <submittedName>
        <fullName evidence="1">Uncharacterized protein</fullName>
    </submittedName>
</protein>
<dbReference type="EMBL" id="LANQ01000001">
    <property type="protein sequence ID" value="KJV58371.1"/>
    <property type="molecule type" value="Genomic_DNA"/>
</dbReference>
<evidence type="ECO:0000313" key="2">
    <source>
        <dbReference type="Proteomes" id="UP000033475"/>
    </source>
</evidence>
<gene>
    <name evidence="1" type="ORF">RFEPED_0752</name>
</gene>
<dbReference type="AlphaFoldDB" id="A0A0F3MRU2"/>
<dbReference type="RefSeq" id="WP_011270660.1">
    <property type="nucleotide sequence ID" value="NZ_LANQ01000001.1"/>
</dbReference>